<dbReference type="EMBL" id="BAFF01000002">
    <property type="protein sequence ID" value="GAB51089.1"/>
    <property type="molecule type" value="Genomic_DNA"/>
</dbReference>
<name>H5UZD1_ATLHE</name>
<feature type="chain" id="PRO_5003600055" description="YdgH/BhsA/McbA-like domain-containing protein" evidence="1">
    <location>
        <begin position="21"/>
        <end position="87"/>
    </location>
</feature>
<dbReference type="GeneID" id="92826920"/>
<feature type="signal peptide" evidence="1">
    <location>
        <begin position="1"/>
        <end position="20"/>
    </location>
</feature>
<proteinExistence type="predicted"/>
<evidence type="ECO:0000313" key="2">
    <source>
        <dbReference type="EMBL" id="GAB51089.1"/>
    </source>
</evidence>
<gene>
    <name evidence="2" type="primary">yjfY</name>
    <name evidence="2" type="ORF">EH105704_02_01180</name>
</gene>
<reference evidence="2 3" key="1">
    <citation type="submission" date="2012-02" db="EMBL/GenBank/DDBJ databases">
        <title>Whole genome shotgun sequence of Escherichia hermannii NBRC 105704.</title>
        <authorList>
            <person name="Yoshida I."/>
            <person name="Hosoyama A."/>
            <person name="Tsuchikane K."/>
            <person name="Katsumata H."/>
            <person name="Yamazaki S."/>
            <person name="Fujita N."/>
        </authorList>
    </citation>
    <scope>NUCLEOTIDE SEQUENCE [LARGE SCALE GENOMIC DNA]</scope>
    <source>
        <strain evidence="2 3">NBRC 105704</strain>
    </source>
</reference>
<evidence type="ECO:0000256" key="1">
    <source>
        <dbReference type="SAM" id="SignalP"/>
    </source>
</evidence>
<dbReference type="RefSeq" id="WP_002434153.1">
    <property type="nucleotide sequence ID" value="NZ_BAFF01000002.1"/>
</dbReference>
<comment type="caution">
    <text evidence="2">The sequence shown here is derived from an EMBL/GenBank/DDBJ whole genome shotgun (WGS) entry which is preliminary data.</text>
</comment>
<dbReference type="AlphaFoldDB" id="H5UZD1"/>
<keyword evidence="1" id="KW-0732">Signal</keyword>
<dbReference type="eggNOG" id="ENOG5032SRX">
    <property type="taxonomic scope" value="Bacteria"/>
</dbReference>
<organism evidence="2 3">
    <name type="scientific">Atlantibacter hermannii NBRC 105704</name>
    <dbReference type="NCBI Taxonomy" id="1115512"/>
    <lineage>
        <taxon>Bacteria</taxon>
        <taxon>Pseudomonadati</taxon>
        <taxon>Pseudomonadota</taxon>
        <taxon>Gammaproteobacteria</taxon>
        <taxon>Enterobacterales</taxon>
        <taxon>Enterobacteriaceae</taxon>
        <taxon>Atlantibacter</taxon>
    </lineage>
</organism>
<dbReference type="Proteomes" id="UP000010297">
    <property type="component" value="Unassembled WGS sequence"/>
</dbReference>
<accession>H5UZD1</accession>
<keyword evidence="3" id="KW-1185">Reference proteome</keyword>
<evidence type="ECO:0000313" key="3">
    <source>
        <dbReference type="Proteomes" id="UP000010297"/>
    </source>
</evidence>
<evidence type="ECO:0008006" key="4">
    <source>
        <dbReference type="Google" id="ProtNLM"/>
    </source>
</evidence>
<protein>
    <recommendedName>
        <fullName evidence="4">YdgH/BhsA/McbA-like domain-containing protein</fullName>
    </recommendedName>
</protein>
<sequence length="87" mass="9239">MKTRLIAGLAGLLIAANAAAAIKIDRDRAQSMDDVHSLGIVYINHNSADNNQSDQIINEQTGVLPAPEETLSLPASGLVDATILIYR</sequence>